<organism evidence="4 5">
    <name type="scientific">Aplysia californica</name>
    <name type="common">California sea hare</name>
    <dbReference type="NCBI Taxonomy" id="6500"/>
    <lineage>
        <taxon>Eukaryota</taxon>
        <taxon>Metazoa</taxon>
        <taxon>Spiralia</taxon>
        <taxon>Lophotrochozoa</taxon>
        <taxon>Mollusca</taxon>
        <taxon>Gastropoda</taxon>
        <taxon>Heterobranchia</taxon>
        <taxon>Euthyneura</taxon>
        <taxon>Tectipleura</taxon>
        <taxon>Aplysiida</taxon>
        <taxon>Aplysioidea</taxon>
        <taxon>Aplysiidae</taxon>
        <taxon>Aplysia</taxon>
    </lineage>
</organism>
<gene>
    <name evidence="5" type="primary">LOC106011027</name>
</gene>
<dbReference type="RefSeq" id="XP_035824044.1">
    <property type="nucleotide sequence ID" value="XM_035968151.1"/>
</dbReference>
<feature type="compositionally biased region" description="Acidic residues" evidence="3">
    <location>
        <begin position="802"/>
        <end position="817"/>
    </location>
</feature>
<feature type="region of interest" description="Disordered" evidence="3">
    <location>
        <begin position="681"/>
        <end position="728"/>
    </location>
</feature>
<feature type="compositionally biased region" description="Polar residues" evidence="3">
    <location>
        <begin position="617"/>
        <end position="631"/>
    </location>
</feature>
<feature type="compositionally biased region" description="Basic and acidic residues" evidence="3">
    <location>
        <begin position="284"/>
        <end position="293"/>
    </location>
</feature>
<keyword evidence="1" id="KW-0677">Repeat</keyword>
<name>A0ABM1VNQ2_APLCA</name>
<dbReference type="Gene3D" id="1.25.40.20">
    <property type="entry name" value="Ankyrin repeat-containing domain"/>
    <property type="match status" value="1"/>
</dbReference>
<evidence type="ECO:0000256" key="2">
    <source>
        <dbReference type="ARBA" id="ARBA00023043"/>
    </source>
</evidence>
<feature type="compositionally biased region" description="Basic and acidic residues" evidence="3">
    <location>
        <begin position="760"/>
        <end position="770"/>
    </location>
</feature>
<evidence type="ECO:0000256" key="3">
    <source>
        <dbReference type="SAM" id="MobiDB-lite"/>
    </source>
</evidence>
<dbReference type="InterPro" id="IPR036770">
    <property type="entry name" value="Ankyrin_rpt-contain_sf"/>
</dbReference>
<dbReference type="Proteomes" id="UP000694888">
    <property type="component" value="Unplaced"/>
</dbReference>
<feature type="region of interest" description="Disordered" evidence="3">
    <location>
        <begin position="177"/>
        <end position="216"/>
    </location>
</feature>
<evidence type="ECO:0000313" key="5">
    <source>
        <dbReference type="RefSeq" id="XP_035824044.1"/>
    </source>
</evidence>
<dbReference type="SUPFAM" id="SSF48403">
    <property type="entry name" value="Ankyrin repeat"/>
    <property type="match status" value="1"/>
</dbReference>
<dbReference type="InterPro" id="IPR051070">
    <property type="entry name" value="NF-kappa-B_inhibitor"/>
</dbReference>
<evidence type="ECO:0000313" key="4">
    <source>
        <dbReference type="Proteomes" id="UP000694888"/>
    </source>
</evidence>
<keyword evidence="2" id="KW-0040">ANK repeat</keyword>
<feature type="compositionally biased region" description="Acidic residues" evidence="3">
    <location>
        <begin position="599"/>
        <end position="611"/>
    </location>
</feature>
<feature type="region of interest" description="Disordered" evidence="3">
    <location>
        <begin position="759"/>
        <end position="848"/>
    </location>
</feature>
<evidence type="ECO:0000256" key="1">
    <source>
        <dbReference type="ARBA" id="ARBA00022737"/>
    </source>
</evidence>
<keyword evidence="4" id="KW-1185">Reference proteome</keyword>
<proteinExistence type="predicted"/>
<dbReference type="PANTHER" id="PTHR46680:SF3">
    <property type="entry name" value="NF-KAPPA-B INHIBITOR CACTUS"/>
    <property type="match status" value="1"/>
</dbReference>
<feature type="compositionally biased region" description="Polar residues" evidence="3">
    <location>
        <begin position="268"/>
        <end position="283"/>
    </location>
</feature>
<feature type="region of interest" description="Disordered" evidence="3">
    <location>
        <begin position="416"/>
        <end position="484"/>
    </location>
</feature>
<accession>A0ABM1VNQ2</accession>
<reference evidence="5" key="1">
    <citation type="submission" date="2025-08" db="UniProtKB">
        <authorList>
            <consortium name="RefSeq"/>
        </authorList>
    </citation>
    <scope>IDENTIFICATION</scope>
</reference>
<protein>
    <submittedName>
        <fullName evidence="5">Uncharacterized protein LOC106011027</fullName>
    </submittedName>
</protein>
<feature type="compositionally biased region" description="Basic and acidic residues" evidence="3">
    <location>
        <begin position="818"/>
        <end position="827"/>
    </location>
</feature>
<feature type="compositionally biased region" description="Polar residues" evidence="3">
    <location>
        <begin position="180"/>
        <end position="216"/>
    </location>
</feature>
<feature type="compositionally biased region" description="Polar residues" evidence="3">
    <location>
        <begin position="698"/>
        <end position="708"/>
    </location>
</feature>
<feature type="compositionally biased region" description="Basic and acidic residues" evidence="3">
    <location>
        <begin position="710"/>
        <end position="726"/>
    </location>
</feature>
<dbReference type="PANTHER" id="PTHR46680">
    <property type="entry name" value="NF-KAPPA-B INHIBITOR ALPHA"/>
    <property type="match status" value="1"/>
</dbReference>
<feature type="region of interest" description="Disordered" evidence="3">
    <location>
        <begin position="268"/>
        <end position="293"/>
    </location>
</feature>
<dbReference type="GeneID" id="106011027"/>
<feature type="region of interest" description="Disordered" evidence="3">
    <location>
        <begin position="576"/>
        <end position="650"/>
    </location>
</feature>
<feature type="compositionally biased region" description="Polar residues" evidence="3">
    <location>
        <begin position="432"/>
        <end position="459"/>
    </location>
</feature>
<sequence>MRADNAQHQFSQALAEGDLDSIVNLLQDNVLDIDSADVNHDLETPLMRLCHADAVNHSQMAAVLEIAQSKSPNMDKQDAVGRTLAMHACISQNQPVVTFLTSQLYDVMLADRTGNNVMHYAATGGNEAIVKQLLTHPDMARALQVLNYHGYSPIDLARQKKCQAVVRILAAFMRPPPARNVQSQDQMSFKQNGQNTDSHGLTTRQDSMAGSGVASSVPYSRLQHEQFSHCQDTQHDVPRQVPESLLAGNGETNRTELRRVGAIYSLNQSVDGNAPNGDSTNLSDTKHSGDKENALPTPAIFLSRTNLAQPSRSIDTNRNLLTTDYAFGQVRQTSMATELTPPTKPTHSLTPYNGVREELYFQPIHPSPMVIPIVSPRRLNPVVSQGRPALSLDWLSPSIESVTREQDSLTRAMTNHLQSETSGQENDRHGPDNQSSNVLTSQTRGTLQQNGLNDTNTGVDLSPPISLDRRSQPLNAQKMPWLSQPARLRVTTHNSPNSPRKLVHDTNIRNNYAEHSRTNPSHNATVPELKPQRIQEICAGSNNSRDVDSKPVAAVRPAVNFHSSLSRSPRHRHLLEKRHASHDGVSSSRTAATGARDIEDVDATEFEEELSLETPRDGSSFSSGRKNQNGAQDKREPHLRQRSPSISLPDLRDMTGCLVLSPDIPTEAFAMNKSPRKTLAEVDPSYSNKAEEPKSNENKSVSLDTSQNVRKHDTIDETTSRDKNEHAFSNVRTQIRRAIENKKIMFKGDNRQNKIATETVKNKAKTDNTRGRKKTVSFESAAGVTSYDDDFDEQDDKAQMDGDSDSVDEYSFDGDSSDDGKVEKNDANQDLPMDRSLPCIQVPRYSLK</sequence>